<sequence>MSNSPTRTPTDPLDPDQLPTQELLGAVASDRRRAVLSVLADVTSPIDAGVIARGVAVREAADDTRSLSDRIEDVHVSLHHVHLPKLADAGLLSYDSERGIIENVASP</sequence>
<feature type="domain" description="DUF7344" evidence="1">
    <location>
        <begin position="27"/>
        <end position="102"/>
    </location>
</feature>
<dbReference type="AlphaFoldDB" id="A0A285N0W4"/>
<protein>
    <recommendedName>
        <fullName evidence="1">DUF7344 domain-containing protein</fullName>
    </recommendedName>
</protein>
<dbReference type="InterPro" id="IPR055768">
    <property type="entry name" value="DUF7344"/>
</dbReference>
<dbReference type="EMBL" id="OBEJ01000001">
    <property type="protein sequence ID" value="SNZ03082.1"/>
    <property type="molecule type" value="Genomic_DNA"/>
</dbReference>
<evidence type="ECO:0000313" key="3">
    <source>
        <dbReference type="Proteomes" id="UP000219453"/>
    </source>
</evidence>
<dbReference type="RefSeq" id="WP_179747359.1">
    <property type="nucleotide sequence ID" value="NZ_OBEJ01000001.1"/>
</dbReference>
<proteinExistence type="predicted"/>
<dbReference type="InterPro" id="IPR036388">
    <property type="entry name" value="WH-like_DNA-bd_sf"/>
</dbReference>
<dbReference type="OrthoDB" id="177799at2157"/>
<name>A0A285N0W4_NATPI</name>
<organism evidence="2 3">
    <name type="scientific">Natronoarchaeum philippinense</name>
    <dbReference type="NCBI Taxonomy" id="558529"/>
    <lineage>
        <taxon>Archaea</taxon>
        <taxon>Methanobacteriati</taxon>
        <taxon>Methanobacteriota</taxon>
        <taxon>Stenosarchaea group</taxon>
        <taxon>Halobacteria</taxon>
        <taxon>Halobacteriales</taxon>
        <taxon>Natronoarchaeaceae</taxon>
    </lineage>
</organism>
<evidence type="ECO:0000259" key="1">
    <source>
        <dbReference type="Pfam" id="PF24035"/>
    </source>
</evidence>
<dbReference type="Proteomes" id="UP000219453">
    <property type="component" value="Unassembled WGS sequence"/>
</dbReference>
<keyword evidence="3" id="KW-1185">Reference proteome</keyword>
<dbReference type="Pfam" id="PF24035">
    <property type="entry name" value="DUF7344"/>
    <property type="match status" value="1"/>
</dbReference>
<gene>
    <name evidence="2" type="ORF">SAMN06269185_0186</name>
</gene>
<reference evidence="2 3" key="1">
    <citation type="submission" date="2017-09" db="EMBL/GenBank/DDBJ databases">
        <authorList>
            <person name="Ehlers B."/>
            <person name="Leendertz F.H."/>
        </authorList>
    </citation>
    <scope>NUCLEOTIDE SEQUENCE [LARGE SCALE GENOMIC DNA]</scope>
    <source>
        <strain evidence="2 3">DSM 27208</strain>
    </source>
</reference>
<dbReference type="Gene3D" id="1.10.10.10">
    <property type="entry name" value="Winged helix-like DNA-binding domain superfamily/Winged helix DNA-binding domain"/>
    <property type="match status" value="1"/>
</dbReference>
<evidence type="ECO:0000313" key="2">
    <source>
        <dbReference type="EMBL" id="SNZ03082.1"/>
    </source>
</evidence>
<accession>A0A285N0W4</accession>